<name>A0A2T3XUG2_9BURK</name>
<comment type="caution">
    <text evidence="1">The sequence shown here is derived from an EMBL/GenBank/DDBJ whole genome shotgun (WGS) entry which is preliminary data.</text>
</comment>
<protein>
    <submittedName>
        <fullName evidence="1">DUF4136 domain-containing protein</fullName>
    </submittedName>
</protein>
<dbReference type="EMBL" id="PYUC01000006">
    <property type="protein sequence ID" value="PTB20159.1"/>
    <property type="molecule type" value="Genomic_DNA"/>
</dbReference>
<proteinExistence type="predicted"/>
<gene>
    <name evidence="1" type="ORF">C9I57_13740</name>
</gene>
<evidence type="ECO:0000313" key="1">
    <source>
        <dbReference type="EMBL" id="PTB20159.1"/>
    </source>
</evidence>
<organism evidence="1 2">
    <name type="scientific">Trinickia symbiotica</name>
    <dbReference type="NCBI Taxonomy" id="863227"/>
    <lineage>
        <taxon>Bacteria</taxon>
        <taxon>Pseudomonadati</taxon>
        <taxon>Pseudomonadota</taxon>
        <taxon>Betaproteobacteria</taxon>
        <taxon>Burkholderiales</taxon>
        <taxon>Burkholderiaceae</taxon>
        <taxon>Trinickia</taxon>
    </lineage>
</organism>
<dbReference type="Proteomes" id="UP000240638">
    <property type="component" value="Unassembled WGS sequence"/>
</dbReference>
<accession>A0A2T3XUG2</accession>
<sequence>MHFSSEETVKSVWIMMCLVAAALTGCAVKSEVRASLSSAADLTGQPRTYVLSHAPYPAADGVRAQYESVVAESLHRHGFVAAGADEARYRLSVSYETHEQSIAAGGGVCSAGGDCGEAGKPSNGDGEGHEGPALLSWPWQHTFVHSLTLRFFERASGRELYKVSATNRDHEASPLVSLRYLVESALARLPYPTDGLWQVKLGGSEAGTPPTISKIR</sequence>
<dbReference type="AlphaFoldDB" id="A0A2T3XUG2"/>
<evidence type="ECO:0000313" key="2">
    <source>
        <dbReference type="Proteomes" id="UP000240638"/>
    </source>
</evidence>
<reference evidence="1 2" key="1">
    <citation type="submission" date="2018-03" db="EMBL/GenBank/DDBJ databases">
        <title>Whole genome analyses suggest that Burkholderia sensu lato contains two further novel genera in the rhizoxinica-symbiotica group Mycetohabitans gen. nov., and Trinickia gen. nov.: implications for the evolution of diazotrophy and nodulation in the Burkholderiaceae.</title>
        <authorList>
            <person name="Estrada De Los Santos P."/>
            <person name="Palmer M."/>
            <person name="Chavez-Ramirez B."/>
            <person name="Steenkamp E.T."/>
            <person name="Hirsch A.M."/>
            <person name="Manyaka P."/>
            <person name="Maluk M."/>
            <person name="Lafos M."/>
            <person name="Crook M."/>
            <person name="Gross E."/>
            <person name="Simon M.F."/>
            <person name="Bueno Dos Reis Junior F."/>
            <person name="Poole P.S."/>
            <person name="Venter S.N."/>
            <person name="James E.K."/>
        </authorList>
    </citation>
    <scope>NUCLEOTIDE SEQUENCE [LARGE SCALE GENOMIC DNA]</scope>
    <source>
        <strain evidence="1 2">JPY-366</strain>
    </source>
</reference>